<dbReference type="Proteomes" id="UP000541444">
    <property type="component" value="Unassembled WGS sequence"/>
</dbReference>
<proteinExistence type="inferred from homology"/>
<evidence type="ECO:0000259" key="10">
    <source>
        <dbReference type="Pfam" id="PF02225"/>
    </source>
</evidence>
<feature type="active site" description="Charge relay system" evidence="6">
    <location>
        <position position="189"/>
    </location>
</feature>
<dbReference type="Pfam" id="PF05922">
    <property type="entry name" value="Inhibitor_I9"/>
    <property type="match status" value="1"/>
</dbReference>
<dbReference type="Gene3D" id="3.40.50.200">
    <property type="entry name" value="Peptidase S8/S53 domain"/>
    <property type="match status" value="1"/>
</dbReference>
<dbReference type="Pfam" id="PF17766">
    <property type="entry name" value="fn3_6"/>
    <property type="match status" value="1"/>
</dbReference>
<evidence type="ECO:0000256" key="2">
    <source>
        <dbReference type="ARBA" id="ARBA00022670"/>
    </source>
</evidence>
<evidence type="ECO:0000259" key="11">
    <source>
        <dbReference type="Pfam" id="PF05922"/>
    </source>
</evidence>
<evidence type="ECO:0000256" key="5">
    <source>
        <dbReference type="ARBA" id="ARBA00022825"/>
    </source>
</evidence>
<dbReference type="InterPro" id="IPR010259">
    <property type="entry name" value="S8pro/Inhibitor_I9"/>
</dbReference>
<feature type="compositionally biased region" description="Low complexity" evidence="8">
    <location>
        <begin position="188"/>
        <end position="200"/>
    </location>
</feature>
<dbReference type="CDD" id="cd04852">
    <property type="entry name" value="Peptidases_S8_3"/>
    <property type="match status" value="1"/>
</dbReference>
<dbReference type="Gene3D" id="3.30.70.80">
    <property type="entry name" value="Peptidase S8 propeptide/proteinase inhibitor I9"/>
    <property type="match status" value="1"/>
</dbReference>
<dbReference type="InterPro" id="IPR037045">
    <property type="entry name" value="S8pro/Inhibitor_I9_sf"/>
</dbReference>
<dbReference type="PROSITE" id="PS51892">
    <property type="entry name" value="SUBTILASE"/>
    <property type="match status" value="1"/>
</dbReference>
<feature type="active site" description="Charge relay system" evidence="6">
    <location>
        <position position="478"/>
    </location>
</feature>
<dbReference type="InterPro" id="IPR034197">
    <property type="entry name" value="Peptidases_S8_3"/>
</dbReference>
<feature type="active site" description="Charge relay system" evidence="6">
    <location>
        <position position="94"/>
    </location>
</feature>
<dbReference type="InterPro" id="IPR041469">
    <property type="entry name" value="Subtilisin-like_FN3"/>
</dbReference>
<dbReference type="GO" id="GO:0004252">
    <property type="term" value="F:serine-type endopeptidase activity"/>
    <property type="evidence" value="ECO:0007669"/>
    <property type="project" value="InterPro"/>
</dbReference>
<dbReference type="InterPro" id="IPR015500">
    <property type="entry name" value="Peptidase_S8_subtilisin-rel"/>
</dbReference>
<name>A0A7J7N9U8_9MAGN</name>
<feature type="domain" description="Peptidase S8/S53" evidence="9">
    <location>
        <begin position="89"/>
        <end position="523"/>
    </location>
</feature>
<evidence type="ECO:0000256" key="6">
    <source>
        <dbReference type="PIRSR" id="PIRSR615500-1"/>
    </source>
</evidence>
<dbReference type="PROSITE" id="PS00138">
    <property type="entry name" value="SUBTILASE_SER"/>
    <property type="match status" value="1"/>
</dbReference>
<dbReference type="Pfam" id="PF00082">
    <property type="entry name" value="Peptidase_S8"/>
    <property type="match status" value="1"/>
</dbReference>
<dbReference type="InterPro" id="IPR023828">
    <property type="entry name" value="Peptidase_S8_Ser-AS"/>
</dbReference>
<dbReference type="Gene3D" id="2.60.40.2310">
    <property type="match status" value="1"/>
</dbReference>
<dbReference type="Pfam" id="PF02225">
    <property type="entry name" value="PA"/>
    <property type="match status" value="1"/>
</dbReference>
<keyword evidence="5" id="KW-0720">Serine protease</keyword>
<feature type="domain" description="PA" evidence="10">
    <location>
        <begin position="363"/>
        <end position="433"/>
    </location>
</feature>
<feature type="domain" description="Subtilisin-like protease fibronectin type-III" evidence="12">
    <location>
        <begin position="596"/>
        <end position="695"/>
    </location>
</feature>
<keyword evidence="3" id="KW-0732">Signal</keyword>
<evidence type="ECO:0000256" key="4">
    <source>
        <dbReference type="ARBA" id="ARBA00022801"/>
    </source>
</evidence>
<evidence type="ECO:0000313" key="13">
    <source>
        <dbReference type="EMBL" id="KAF6164029.1"/>
    </source>
</evidence>
<protein>
    <submittedName>
        <fullName evidence="13">Uncharacterized protein</fullName>
    </submittedName>
</protein>
<sequence>MKRCREENIEKTVVRSYMHGFSGFAARLSENEASIIARQPGVVSVFEDPVLELHTTRSWDFLQYQTDTVGGSRRGRTESNSPSEGADSIIGILDTGGNLFMFYRYLCLFFKYFLANKSFLVKNMLGIWPESDSFDDKGMGPIPFRWKGVCMEGTNFHASDCNRKLIGARYYNHTSKGKQVHTPRDSIGHGTHTASTAAGSSVSGASYYGLATGTAKGGSPGSRIAMYRVCTPTCYGSNVLAAFDDAINDGVDVLSLSIGAPAYFRPDLSTDPVAIGSFHAVDRGIVVVCSGGNDGPMTETVVNAAPWLLTVAASTIDRDFESDVVLGDNTVVKGEAINFSNLGRWPIHPLIYAGTIKSNSASDNQVRNCYPGALDGDQVNGKIVVCEHSDNLYSKSEKMDNVKNLGGIGLILIDDLERGDASTYGRFPMTVVSSYDAITPDIAAPGVGILAAWIDTNDTSKASLGQNPSKFNVLSGTSMSCPHVSGIAAAIKSKYPTWGPAAVRSAIMTTVIQVNNFGSPITTDSSYTATPYDTGAGEVSPSDALQPGLVFETNTDDYLQFLCNYGYSIEQISLITNDFPKGFICPENSNEDLVSQLNYPSIAISGMTRNYTKKVSRTVKSIHKDDEDIYAVSIEAPRGLVVKVVPDKLHFTKMRNSLTYEVTFTANLTTLIRHDLFGTISWTNGKYYVRTPFVVSH</sequence>
<dbReference type="InterPro" id="IPR000209">
    <property type="entry name" value="Peptidase_S8/S53_dom"/>
</dbReference>
<comment type="caution">
    <text evidence="7">Lacks conserved residue(s) required for the propagation of feature annotation.</text>
</comment>
<evidence type="ECO:0000256" key="8">
    <source>
        <dbReference type="SAM" id="MobiDB-lite"/>
    </source>
</evidence>
<evidence type="ECO:0000259" key="9">
    <source>
        <dbReference type="Pfam" id="PF00082"/>
    </source>
</evidence>
<evidence type="ECO:0000256" key="3">
    <source>
        <dbReference type="ARBA" id="ARBA00022729"/>
    </source>
</evidence>
<dbReference type="InterPro" id="IPR045051">
    <property type="entry name" value="SBT"/>
</dbReference>
<keyword evidence="14" id="KW-1185">Reference proteome</keyword>
<dbReference type="PRINTS" id="PR00723">
    <property type="entry name" value="SUBTILISIN"/>
</dbReference>
<comment type="caution">
    <text evidence="13">The sequence shown here is derived from an EMBL/GenBank/DDBJ whole genome shotgun (WGS) entry which is preliminary data.</text>
</comment>
<feature type="region of interest" description="Disordered" evidence="8">
    <location>
        <begin position="176"/>
        <end position="200"/>
    </location>
</feature>
<keyword evidence="2" id="KW-0645">Protease</keyword>
<dbReference type="SUPFAM" id="SSF52743">
    <property type="entry name" value="Subtilisin-like"/>
    <property type="match status" value="1"/>
</dbReference>
<dbReference type="InterPro" id="IPR036852">
    <property type="entry name" value="Peptidase_S8/S53_dom_sf"/>
</dbReference>
<feature type="domain" description="Inhibitor I9" evidence="11">
    <location>
        <begin position="7"/>
        <end position="54"/>
    </location>
</feature>
<dbReference type="EMBL" id="JACGCM010000944">
    <property type="protein sequence ID" value="KAF6164029.1"/>
    <property type="molecule type" value="Genomic_DNA"/>
</dbReference>
<dbReference type="GO" id="GO:0006508">
    <property type="term" value="P:proteolysis"/>
    <property type="evidence" value="ECO:0007669"/>
    <property type="project" value="UniProtKB-KW"/>
</dbReference>
<gene>
    <name evidence="13" type="ORF">GIB67_028733</name>
</gene>
<dbReference type="AlphaFoldDB" id="A0A7J7N9U8"/>
<evidence type="ECO:0000256" key="1">
    <source>
        <dbReference type="ARBA" id="ARBA00011073"/>
    </source>
</evidence>
<comment type="similarity">
    <text evidence="1 7">Belongs to the peptidase S8 family.</text>
</comment>
<dbReference type="InterPro" id="IPR003137">
    <property type="entry name" value="PA_domain"/>
</dbReference>
<reference evidence="13 14" key="1">
    <citation type="journal article" date="2020" name="IScience">
        <title>Genome Sequencing of the Endangered Kingdonia uniflora (Circaeasteraceae, Ranunculales) Reveals Potential Mechanisms of Evolutionary Specialization.</title>
        <authorList>
            <person name="Sun Y."/>
            <person name="Deng T."/>
            <person name="Zhang A."/>
            <person name="Moore M.J."/>
            <person name="Landis J.B."/>
            <person name="Lin N."/>
            <person name="Zhang H."/>
            <person name="Zhang X."/>
            <person name="Huang J."/>
            <person name="Zhang X."/>
            <person name="Sun H."/>
            <person name="Wang H."/>
        </authorList>
    </citation>
    <scope>NUCLEOTIDE SEQUENCE [LARGE SCALE GENOMIC DNA]</scope>
    <source>
        <strain evidence="13">TB1705</strain>
        <tissue evidence="13">Leaf</tissue>
    </source>
</reference>
<keyword evidence="4" id="KW-0378">Hydrolase</keyword>
<dbReference type="PANTHER" id="PTHR10795">
    <property type="entry name" value="PROPROTEIN CONVERTASE SUBTILISIN/KEXIN"/>
    <property type="match status" value="1"/>
</dbReference>
<evidence type="ECO:0000259" key="12">
    <source>
        <dbReference type="Pfam" id="PF17766"/>
    </source>
</evidence>
<accession>A0A7J7N9U8</accession>
<dbReference type="OrthoDB" id="10256524at2759"/>
<evidence type="ECO:0000256" key="7">
    <source>
        <dbReference type="PROSITE-ProRule" id="PRU01240"/>
    </source>
</evidence>
<evidence type="ECO:0000313" key="14">
    <source>
        <dbReference type="Proteomes" id="UP000541444"/>
    </source>
</evidence>
<organism evidence="13 14">
    <name type="scientific">Kingdonia uniflora</name>
    <dbReference type="NCBI Taxonomy" id="39325"/>
    <lineage>
        <taxon>Eukaryota</taxon>
        <taxon>Viridiplantae</taxon>
        <taxon>Streptophyta</taxon>
        <taxon>Embryophyta</taxon>
        <taxon>Tracheophyta</taxon>
        <taxon>Spermatophyta</taxon>
        <taxon>Magnoliopsida</taxon>
        <taxon>Ranunculales</taxon>
        <taxon>Circaeasteraceae</taxon>
        <taxon>Kingdonia</taxon>
    </lineage>
</organism>
<dbReference type="CDD" id="cd02120">
    <property type="entry name" value="PA_subtilisin_like"/>
    <property type="match status" value="1"/>
</dbReference>